<dbReference type="EnsemblProtists" id="PYU1_T003820">
    <property type="protein sequence ID" value="PYU1_T003820"/>
    <property type="gene ID" value="PYU1_G003810"/>
</dbReference>
<keyword evidence="1" id="KW-0677">Repeat</keyword>
<dbReference type="Gene3D" id="1.25.40.10">
    <property type="entry name" value="Tetratricopeptide repeat domain"/>
    <property type="match status" value="1"/>
</dbReference>
<name>K3WFS9_GLOUD</name>
<evidence type="ECO:0000256" key="3">
    <source>
        <dbReference type="PROSITE-ProRule" id="PRU00339"/>
    </source>
</evidence>
<dbReference type="PANTHER" id="PTHR11242">
    <property type="entry name" value="ARYL HYDROCARBON RECEPTOR INTERACTING PROTEIN RELATED"/>
    <property type="match status" value="1"/>
</dbReference>
<sequence length="334" mass="38447">MACGMTPSLARMLEQMAQEKETTAQQQLSTTTERVARTKQRLADLEQAHAQAKHERFDWTKTYEKWDAWEDPEELARQEQEARERSERVAREQLGCNHDHSAEQKLMDMMTQEKLDACDEFRQLGNLFFQHGQYQRAAYHYHKALVYFEYIFPDTDAETEHHDALKLKVLLNFAACRLKTGHLEDVVQHADQALALDVANVKALYRRAQAHRLRDDFDRAMQDINRAIEIAQAEDASDPLLVQEKALLQAKMLAYKLKSKQVSSAMFRSKESKEDSPKQRQQQRSSALPDASVLRLNLQAKQSVDTAPEIAAFDSWQPCCLGLQELESILAKLT</sequence>
<keyword evidence="4" id="KW-0175">Coiled coil</keyword>
<dbReference type="AlphaFoldDB" id="K3WFS9"/>
<dbReference type="eggNOG" id="KOG0543">
    <property type="taxonomic scope" value="Eukaryota"/>
</dbReference>
<keyword evidence="2 3" id="KW-0802">TPR repeat</keyword>
<accession>K3WFS9</accession>
<dbReference type="SUPFAM" id="SSF48452">
    <property type="entry name" value="TPR-like"/>
    <property type="match status" value="1"/>
</dbReference>
<dbReference type="Proteomes" id="UP000019132">
    <property type="component" value="Unassembled WGS sequence"/>
</dbReference>
<proteinExistence type="predicted"/>
<evidence type="ECO:0000256" key="5">
    <source>
        <dbReference type="SAM" id="MobiDB-lite"/>
    </source>
</evidence>
<dbReference type="SMART" id="SM00028">
    <property type="entry name" value="TPR"/>
    <property type="match status" value="3"/>
</dbReference>
<evidence type="ECO:0000256" key="1">
    <source>
        <dbReference type="ARBA" id="ARBA00022737"/>
    </source>
</evidence>
<reference evidence="7" key="2">
    <citation type="submission" date="2010-04" db="EMBL/GenBank/DDBJ databases">
        <authorList>
            <person name="Buell R."/>
            <person name="Hamilton J."/>
            <person name="Hostetler J."/>
        </authorList>
    </citation>
    <scope>NUCLEOTIDE SEQUENCE [LARGE SCALE GENOMIC DNA]</scope>
    <source>
        <strain evidence="7">DAOM:BR144</strain>
    </source>
</reference>
<feature type="repeat" description="TPR" evidence="3">
    <location>
        <begin position="201"/>
        <end position="234"/>
    </location>
</feature>
<dbReference type="InParanoid" id="K3WFS9"/>
<dbReference type="InterPro" id="IPR019734">
    <property type="entry name" value="TPR_rpt"/>
</dbReference>
<evidence type="ECO:0000313" key="7">
    <source>
        <dbReference type="Proteomes" id="UP000019132"/>
    </source>
</evidence>
<feature type="compositionally biased region" description="Basic and acidic residues" evidence="5">
    <location>
        <begin position="268"/>
        <end position="278"/>
    </location>
</feature>
<dbReference type="PROSITE" id="PS50005">
    <property type="entry name" value="TPR"/>
    <property type="match status" value="1"/>
</dbReference>
<reference evidence="6" key="3">
    <citation type="submission" date="2015-02" db="UniProtKB">
        <authorList>
            <consortium name="EnsemblProtists"/>
        </authorList>
    </citation>
    <scope>IDENTIFICATION</scope>
    <source>
        <strain evidence="6">DAOM BR144</strain>
    </source>
</reference>
<dbReference type="EMBL" id="GL376638">
    <property type="status" value="NOT_ANNOTATED_CDS"/>
    <property type="molecule type" value="Genomic_DNA"/>
</dbReference>
<feature type="region of interest" description="Disordered" evidence="5">
    <location>
        <begin position="266"/>
        <end position="289"/>
    </location>
</feature>
<dbReference type="OMA" id="QIACTHD"/>
<evidence type="ECO:0000313" key="6">
    <source>
        <dbReference type="EnsemblProtists" id="PYU1_T003820"/>
    </source>
</evidence>
<dbReference type="PANTHER" id="PTHR11242:SF0">
    <property type="entry name" value="TPR_REGION DOMAIN-CONTAINING PROTEIN"/>
    <property type="match status" value="1"/>
</dbReference>
<organism evidence="6 7">
    <name type="scientific">Globisporangium ultimum (strain ATCC 200006 / CBS 805.95 / DAOM BR144)</name>
    <name type="common">Pythium ultimum</name>
    <dbReference type="NCBI Taxonomy" id="431595"/>
    <lineage>
        <taxon>Eukaryota</taxon>
        <taxon>Sar</taxon>
        <taxon>Stramenopiles</taxon>
        <taxon>Oomycota</taxon>
        <taxon>Peronosporomycetes</taxon>
        <taxon>Pythiales</taxon>
        <taxon>Pythiaceae</taxon>
        <taxon>Globisporangium</taxon>
    </lineage>
</organism>
<evidence type="ECO:0000256" key="4">
    <source>
        <dbReference type="SAM" id="Coils"/>
    </source>
</evidence>
<dbReference type="InterPro" id="IPR039663">
    <property type="entry name" value="AIP/AIPL1/TTC9"/>
</dbReference>
<evidence type="ECO:0000256" key="2">
    <source>
        <dbReference type="ARBA" id="ARBA00022803"/>
    </source>
</evidence>
<feature type="coiled-coil region" evidence="4">
    <location>
        <begin position="28"/>
        <end position="55"/>
    </location>
</feature>
<dbReference type="InterPro" id="IPR011990">
    <property type="entry name" value="TPR-like_helical_dom_sf"/>
</dbReference>
<dbReference type="STRING" id="431595.K3WFS9"/>
<dbReference type="FunCoup" id="K3WFS9">
    <property type="interactions" value="23"/>
</dbReference>
<dbReference type="HOGENOM" id="CLU_071955_0_0_1"/>
<reference evidence="7" key="1">
    <citation type="journal article" date="2010" name="Genome Biol.">
        <title>Genome sequence of the necrotrophic plant pathogen Pythium ultimum reveals original pathogenicity mechanisms and effector repertoire.</title>
        <authorList>
            <person name="Levesque C.A."/>
            <person name="Brouwer H."/>
            <person name="Cano L."/>
            <person name="Hamilton J.P."/>
            <person name="Holt C."/>
            <person name="Huitema E."/>
            <person name="Raffaele S."/>
            <person name="Robideau G.P."/>
            <person name="Thines M."/>
            <person name="Win J."/>
            <person name="Zerillo M.M."/>
            <person name="Beakes G.W."/>
            <person name="Boore J.L."/>
            <person name="Busam D."/>
            <person name="Dumas B."/>
            <person name="Ferriera S."/>
            <person name="Fuerstenberg S.I."/>
            <person name="Gachon C.M."/>
            <person name="Gaulin E."/>
            <person name="Govers F."/>
            <person name="Grenville-Briggs L."/>
            <person name="Horner N."/>
            <person name="Hostetler J."/>
            <person name="Jiang R.H."/>
            <person name="Johnson J."/>
            <person name="Krajaejun T."/>
            <person name="Lin H."/>
            <person name="Meijer H.J."/>
            <person name="Moore B."/>
            <person name="Morris P."/>
            <person name="Phuntmart V."/>
            <person name="Puiu D."/>
            <person name="Shetty J."/>
            <person name="Stajich J.E."/>
            <person name="Tripathy S."/>
            <person name="Wawra S."/>
            <person name="van West P."/>
            <person name="Whitty B.R."/>
            <person name="Coutinho P.M."/>
            <person name="Henrissat B."/>
            <person name="Martin F."/>
            <person name="Thomas P.D."/>
            <person name="Tyler B.M."/>
            <person name="De Vries R.P."/>
            <person name="Kamoun S."/>
            <person name="Yandell M."/>
            <person name="Tisserat N."/>
            <person name="Buell C.R."/>
        </authorList>
    </citation>
    <scope>NUCLEOTIDE SEQUENCE</scope>
    <source>
        <strain evidence="7">DAOM:BR144</strain>
    </source>
</reference>
<keyword evidence="7" id="KW-1185">Reference proteome</keyword>
<protein>
    <submittedName>
        <fullName evidence="6">Uncharacterized protein</fullName>
    </submittedName>
</protein>
<dbReference type="VEuPathDB" id="FungiDB:PYU1_G003810"/>